<proteinExistence type="predicted"/>
<organism evidence="2 3">
    <name type="scientific">Ancylostoma ceylanicum</name>
    <dbReference type="NCBI Taxonomy" id="53326"/>
    <lineage>
        <taxon>Eukaryota</taxon>
        <taxon>Metazoa</taxon>
        <taxon>Ecdysozoa</taxon>
        <taxon>Nematoda</taxon>
        <taxon>Chromadorea</taxon>
        <taxon>Rhabditida</taxon>
        <taxon>Rhabditina</taxon>
        <taxon>Rhabditomorpha</taxon>
        <taxon>Strongyloidea</taxon>
        <taxon>Ancylostomatidae</taxon>
        <taxon>Ancylostomatinae</taxon>
        <taxon>Ancylostoma</taxon>
    </lineage>
</organism>
<gene>
    <name evidence="2" type="primary">Acey_s0323.g2500</name>
    <name evidence="2" type="ORF">Y032_0323g2500</name>
</gene>
<name>A0A016S0V8_9BILA</name>
<feature type="region of interest" description="Disordered" evidence="1">
    <location>
        <begin position="1"/>
        <end position="26"/>
    </location>
</feature>
<evidence type="ECO:0000313" key="3">
    <source>
        <dbReference type="Proteomes" id="UP000024635"/>
    </source>
</evidence>
<evidence type="ECO:0000256" key="1">
    <source>
        <dbReference type="SAM" id="MobiDB-lite"/>
    </source>
</evidence>
<comment type="caution">
    <text evidence="2">The sequence shown here is derived from an EMBL/GenBank/DDBJ whole genome shotgun (WGS) entry which is preliminary data.</text>
</comment>
<dbReference type="EMBL" id="JARK01001659">
    <property type="protein sequence ID" value="EYB84096.1"/>
    <property type="molecule type" value="Genomic_DNA"/>
</dbReference>
<dbReference type="STRING" id="53326.A0A016S0V8"/>
<dbReference type="Proteomes" id="UP000024635">
    <property type="component" value="Unassembled WGS sequence"/>
</dbReference>
<protein>
    <submittedName>
        <fullName evidence="2">Uncharacterized protein</fullName>
    </submittedName>
</protein>
<dbReference type="AlphaFoldDB" id="A0A016S0V8"/>
<reference evidence="3" key="1">
    <citation type="journal article" date="2015" name="Nat. Genet.">
        <title>The genome and transcriptome of the zoonotic hookworm Ancylostoma ceylanicum identify infection-specific gene families.</title>
        <authorList>
            <person name="Schwarz E.M."/>
            <person name="Hu Y."/>
            <person name="Antoshechkin I."/>
            <person name="Miller M.M."/>
            <person name="Sternberg P.W."/>
            <person name="Aroian R.V."/>
        </authorList>
    </citation>
    <scope>NUCLEOTIDE SEQUENCE</scope>
    <source>
        <strain evidence="3">HY135</strain>
    </source>
</reference>
<accession>A0A016S0V8</accession>
<evidence type="ECO:0000313" key="2">
    <source>
        <dbReference type="EMBL" id="EYB84096.1"/>
    </source>
</evidence>
<keyword evidence="3" id="KW-1185">Reference proteome</keyword>
<dbReference type="OrthoDB" id="10370600at2759"/>
<sequence length="178" mass="19090">MLRSTSHIGGIGVSERGSVEMPTTPQSAVVEEKKLHLMIDNNRTRTISCSPVPDGSMSAGTTVSHPGFPLSQPSSPIIDDNTHPQLVPSPCLGTPRSGTTTLLNRTISDESSNSSNRFLSLQSVNDGPKNFEKVALHKLRTIPAVIIISKSFSDGLIRRKPEWTKSCIDITVGKLASS</sequence>